<dbReference type="AlphaFoldDB" id="A0A1X2ZHF8"/>
<comment type="caution">
    <text evidence="2">The sequence shown here is derived from an EMBL/GenBank/DDBJ whole genome shotgun (WGS) entry which is preliminary data.</text>
</comment>
<name>A0A1X2ZHF8_BIFAD</name>
<dbReference type="Proteomes" id="UP000193664">
    <property type="component" value="Unassembled WGS sequence"/>
</dbReference>
<keyword evidence="1" id="KW-0812">Transmembrane</keyword>
<dbReference type="RefSeq" id="WP_260454005.1">
    <property type="nucleotide sequence ID" value="NZ_JAASHI010000001.1"/>
</dbReference>
<reference evidence="2 3" key="1">
    <citation type="journal article" date="2016" name="Sci. Rep.">
        <title>Evaluation of genetic diversity among strains of the human gut commensal Bifidobacterium adolescentis.</title>
        <authorList>
            <person name="Duranti S."/>
            <person name="Milani C."/>
            <person name="Lugli G.A."/>
            <person name="Mancabelli L."/>
            <person name="Turroni F."/>
            <person name="Ferrario C."/>
            <person name="Mangifesta M."/>
            <person name="Viappiani A."/>
            <person name="Sanchez B."/>
            <person name="Margolles A."/>
            <person name="van Sinderen D."/>
            <person name="Ventura M."/>
        </authorList>
    </citation>
    <scope>NUCLEOTIDE SEQUENCE [LARGE SCALE GENOMIC DNA]</scope>
    <source>
        <strain evidence="2 3">AD2-8</strain>
    </source>
</reference>
<accession>A0A1X2ZHF8</accession>
<evidence type="ECO:0000256" key="1">
    <source>
        <dbReference type="SAM" id="Phobius"/>
    </source>
</evidence>
<proteinExistence type="predicted"/>
<feature type="transmembrane region" description="Helical" evidence="1">
    <location>
        <begin position="151"/>
        <end position="172"/>
    </location>
</feature>
<organism evidence="2 3">
    <name type="scientific">Bifidobacterium adolescentis</name>
    <dbReference type="NCBI Taxonomy" id="1680"/>
    <lineage>
        <taxon>Bacteria</taxon>
        <taxon>Bacillati</taxon>
        <taxon>Actinomycetota</taxon>
        <taxon>Actinomycetes</taxon>
        <taxon>Bifidobacteriales</taxon>
        <taxon>Bifidobacteriaceae</taxon>
        <taxon>Bifidobacterium</taxon>
    </lineage>
</organism>
<evidence type="ECO:0000313" key="3">
    <source>
        <dbReference type="Proteomes" id="UP000193664"/>
    </source>
</evidence>
<keyword evidence="1" id="KW-0472">Membrane</keyword>
<evidence type="ECO:0000313" key="2">
    <source>
        <dbReference type="EMBL" id="OSG93875.1"/>
    </source>
</evidence>
<gene>
    <name evidence="2" type="ORF">AD0028_1242</name>
</gene>
<keyword evidence="1" id="KW-1133">Transmembrane helix</keyword>
<sequence>MGVKHSVSYQSGENMAKKNDEELYDAAIAMIGSVTKLPAIRVDRDAFLRQQFADSEYLDEILEHGPQYVYTVESLRRKADEVIKQSTNRTTLAAFVAGIPGGVAAVAAGSADMIQYFGFAINLAQKIAYLFGEDDLFSGESELNEGAKVRILAYLGAMFGASGAAAMVGKLAKEVGKNMGKKIPQQALMKTTWYPLLKKVGAMVGKKVVKESVGKAVTKVVPVVGGAISGAITYATFKPMGGRLADVLVRNLNGEFDEAGMELRPEFRHADAAEDGEVTIHAIEIND</sequence>
<protein>
    <recommendedName>
        <fullName evidence="4">EcsC family protein</fullName>
    </recommendedName>
</protein>
<evidence type="ECO:0008006" key="4">
    <source>
        <dbReference type="Google" id="ProtNLM"/>
    </source>
</evidence>
<dbReference type="EMBL" id="LNKF01000004">
    <property type="protein sequence ID" value="OSG93875.1"/>
    <property type="molecule type" value="Genomic_DNA"/>
</dbReference>